<sequence>MVRAHTLHTVVVPKADSPSETWTPFFHNLFQKTTDADRSSRRDRFGWPRSFEDTLHQLADLGYEAYRRTLDQVSQSWSVSRQKLFRLWGAFSFLVQLEQKVKDSPYWRYHLNFQDMDKVFLATAVAFTAQEWPPVDDRDGKAFLSLLRDRVIRLTENEVFPWLDIYRLFWGNVLGGTPWALREADEIAAISQHKTAPHGVKESSFQCTLSLLRIHFLFMAREDDAVRQEIEGMADRGLVVHWSALFLYLHGLKPSGQLERLLSWLRWFEATGKRCFAPLDQYEQAETVKFWLQVAEPCGAVDEMLDAVRPSVPDYMYRQLLVNVGRYRQWAELCLLHGRLDRGDHYWKAVEKVDPAVMLPLYHHAIVRQIAQKNRPAYQEAVKMLKKLRAHYKKLKQNDRFERYLARILEENGRLRAFQEELVKGKLITP</sequence>
<organism evidence="1 2">
    <name type="scientific">Heliobacterium modesticaldum (strain ATCC 51547 / Ice1)</name>
    <dbReference type="NCBI Taxonomy" id="498761"/>
    <lineage>
        <taxon>Bacteria</taxon>
        <taxon>Bacillati</taxon>
        <taxon>Bacillota</taxon>
        <taxon>Clostridia</taxon>
        <taxon>Eubacteriales</taxon>
        <taxon>Heliobacteriaceae</taxon>
        <taxon>Heliomicrobium</taxon>
    </lineage>
</organism>
<name>B0TCS7_HELMI</name>
<dbReference type="Proteomes" id="UP000008550">
    <property type="component" value="Chromosome"/>
</dbReference>
<dbReference type="OrthoDB" id="7593573at2"/>
<evidence type="ECO:0000313" key="2">
    <source>
        <dbReference type="Proteomes" id="UP000008550"/>
    </source>
</evidence>
<dbReference type="HOGENOM" id="CLU_637394_0_0_9"/>
<reference evidence="1 2" key="1">
    <citation type="journal article" date="2008" name="J. Bacteriol.">
        <title>The genome of Heliobacterium modesticaldum, a phototrophic representative of the Firmicutes containing the simplest photosynthetic apparatus.</title>
        <authorList>
            <person name="Sattley W.M."/>
            <person name="Madigan M.T."/>
            <person name="Swingley W.D."/>
            <person name="Cheung P.C."/>
            <person name="Clocksin K.M."/>
            <person name="Conrad A.L."/>
            <person name="Dejesa L.C."/>
            <person name="Honchak B.M."/>
            <person name="Jung D.O."/>
            <person name="Karbach L.E."/>
            <person name="Kurdoglu A."/>
            <person name="Lahiri S."/>
            <person name="Mastrian S.D."/>
            <person name="Page L.E."/>
            <person name="Taylor H.L."/>
            <person name="Wang Z.T."/>
            <person name="Raymond J."/>
            <person name="Chen M."/>
            <person name="Blankenship R.E."/>
            <person name="Touchman J.W."/>
        </authorList>
    </citation>
    <scope>NUCLEOTIDE SEQUENCE [LARGE SCALE GENOMIC DNA]</scope>
    <source>
        <strain evidence="2">ATCC 51547 / Ice1</strain>
    </source>
</reference>
<gene>
    <name evidence="1" type="ORF">HM1_1532</name>
</gene>
<dbReference type="eggNOG" id="COG4715">
    <property type="taxonomic scope" value="Bacteria"/>
</dbReference>
<dbReference type="KEGG" id="hmo:HM1_1532"/>
<proteinExistence type="predicted"/>
<dbReference type="STRING" id="498761.HM1_1532"/>
<keyword evidence="2" id="KW-1185">Reference proteome</keyword>
<dbReference type="EMBL" id="CP000930">
    <property type="protein sequence ID" value="ABZ84103.1"/>
    <property type="molecule type" value="Genomic_DNA"/>
</dbReference>
<dbReference type="RefSeq" id="WP_012282617.1">
    <property type="nucleotide sequence ID" value="NC_010337.2"/>
</dbReference>
<evidence type="ECO:0000313" key="1">
    <source>
        <dbReference type="EMBL" id="ABZ84103.1"/>
    </source>
</evidence>
<accession>B0TCS7</accession>
<dbReference type="AlphaFoldDB" id="B0TCS7"/>
<protein>
    <submittedName>
        <fullName evidence="1">Uncharacterized protein</fullName>
    </submittedName>
</protein>